<evidence type="ECO:0000313" key="8">
    <source>
        <dbReference type="Proteomes" id="UP000754821"/>
    </source>
</evidence>
<dbReference type="InterPro" id="IPR006260">
    <property type="entry name" value="TonB/TolA_C"/>
</dbReference>
<dbReference type="NCBIfam" id="TIGR01352">
    <property type="entry name" value="tonB_Cterm"/>
    <property type="match status" value="1"/>
</dbReference>
<dbReference type="Pfam" id="PF13103">
    <property type="entry name" value="TonB_2"/>
    <property type="match status" value="1"/>
</dbReference>
<dbReference type="InterPro" id="IPR014161">
    <property type="entry name" value="Tol-Pal_TolA"/>
</dbReference>
<evidence type="ECO:0000256" key="1">
    <source>
        <dbReference type="ARBA" id="ARBA00004167"/>
    </source>
</evidence>
<feature type="region of interest" description="Disordered" evidence="5">
    <location>
        <begin position="75"/>
        <end position="259"/>
    </location>
</feature>
<name>A0ABR9F913_9GAMM</name>
<feature type="compositionally biased region" description="Basic and acidic residues" evidence="5">
    <location>
        <begin position="130"/>
        <end position="142"/>
    </location>
</feature>
<dbReference type="RefSeq" id="WP_192526960.1">
    <property type="nucleotide sequence ID" value="NZ_RRZC01000004.1"/>
</dbReference>
<feature type="transmembrane region" description="Helical" evidence="6">
    <location>
        <begin position="21"/>
        <end position="43"/>
    </location>
</feature>
<keyword evidence="4 6" id="KW-0472">Membrane</keyword>
<evidence type="ECO:0000256" key="5">
    <source>
        <dbReference type="SAM" id="MobiDB-lite"/>
    </source>
</evidence>
<protein>
    <submittedName>
        <fullName evidence="7">Cell envelope integrity protein TolA</fullName>
    </submittedName>
</protein>
<organism evidence="7 8">
    <name type="scientific">Halomonas citrativorans</name>
    <dbReference type="NCBI Taxonomy" id="2742612"/>
    <lineage>
        <taxon>Bacteria</taxon>
        <taxon>Pseudomonadati</taxon>
        <taxon>Pseudomonadota</taxon>
        <taxon>Gammaproteobacteria</taxon>
        <taxon>Oceanospirillales</taxon>
        <taxon>Halomonadaceae</taxon>
        <taxon>Halomonas</taxon>
    </lineage>
</organism>
<proteinExistence type="predicted"/>
<dbReference type="Proteomes" id="UP000754821">
    <property type="component" value="Unassembled WGS sequence"/>
</dbReference>
<evidence type="ECO:0000256" key="4">
    <source>
        <dbReference type="ARBA" id="ARBA00023136"/>
    </source>
</evidence>
<feature type="compositionally biased region" description="Low complexity" evidence="5">
    <location>
        <begin position="105"/>
        <end position="129"/>
    </location>
</feature>
<accession>A0ABR9F913</accession>
<dbReference type="EMBL" id="RRZC01000004">
    <property type="protein sequence ID" value="MBE0402985.1"/>
    <property type="molecule type" value="Genomic_DNA"/>
</dbReference>
<keyword evidence="3 6" id="KW-1133">Transmembrane helix</keyword>
<keyword evidence="2 6" id="KW-0812">Transmembrane</keyword>
<comment type="subcellular location">
    <subcellularLocation>
        <location evidence="1">Membrane</location>
        <topology evidence="1">Single-pass membrane protein</topology>
    </subcellularLocation>
</comment>
<feature type="compositionally biased region" description="Basic and acidic residues" evidence="5">
    <location>
        <begin position="215"/>
        <end position="233"/>
    </location>
</feature>
<evidence type="ECO:0000256" key="2">
    <source>
        <dbReference type="ARBA" id="ARBA00022692"/>
    </source>
</evidence>
<evidence type="ECO:0000313" key="7">
    <source>
        <dbReference type="EMBL" id="MBE0402985.1"/>
    </source>
</evidence>
<feature type="compositionally biased region" description="Acidic residues" evidence="5">
    <location>
        <begin position="91"/>
        <end position="104"/>
    </location>
</feature>
<evidence type="ECO:0000256" key="6">
    <source>
        <dbReference type="SAM" id="Phobius"/>
    </source>
</evidence>
<dbReference type="NCBIfam" id="TIGR02794">
    <property type="entry name" value="tolA_full"/>
    <property type="match status" value="1"/>
</dbReference>
<dbReference type="SUPFAM" id="SSF74653">
    <property type="entry name" value="TolA/TonB C-terminal domain"/>
    <property type="match status" value="1"/>
</dbReference>
<evidence type="ECO:0000256" key="3">
    <source>
        <dbReference type="ARBA" id="ARBA00022989"/>
    </source>
</evidence>
<keyword evidence="8" id="KW-1185">Reference proteome</keyword>
<dbReference type="Gene3D" id="3.30.1150.10">
    <property type="match status" value="1"/>
</dbReference>
<reference evidence="7 8" key="1">
    <citation type="submission" date="2020-07" db="EMBL/GenBank/DDBJ databases">
        <title>Halophilic bacteria isolated from french cheeses.</title>
        <authorList>
            <person name="Kothe C.I."/>
            <person name="Farah-Kraiem B."/>
            <person name="Renault P."/>
            <person name="Dridi B."/>
        </authorList>
    </citation>
    <scope>NUCLEOTIDE SEQUENCE [LARGE SCALE GENOMIC DNA]</scope>
    <source>
        <strain evidence="7 8">FME16</strain>
    </source>
</reference>
<feature type="compositionally biased region" description="Low complexity" evidence="5">
    <location>
        <begin position="143"/>
        <end position="214"/>
    </location>
</feature>
<sequence>MGKGKPQVTVAAPHDPQDVGYTLPIILAVAVHLAIIVFSLINWPSSTPEPDSSSIVQATFVSTETFTDQAQQVTEQQAAMNSSTEPVPEPEVSEPDVAEPDNQEAEQQAAAEAEAQAQALEDAQAAAEAEAQRRAEEAERLAQEQAAQAQAREAAAEAEAQAAAEAEAQAAAEAEAQAAAEAEAQAAAEAEAQAAAEAEAQAAAEAEAQAAAEAEAQREREAEEQRAREEAERQAAAAAEAAMQRQLEGEAEAAANAQQAQQAANSFINIVRRAVEQAWLIPPGASDSLSATLQIRLGPSGELLATSIATSSGDSAFDRSAMQAVEHAAPFGELRDLPAEQQRNLRQFNLRFTPGDVR</sequence>
<comment type="caution">
    <text evidence="7">The sequence shown here is derived from an EMBL/GenBank/DDBJ whole genome shotgun (WGS) entry which is preliminary data.</text>
</comment>
<gene>
    <name evidence="7" type="primary">tolA</name>
    <name evidence="7" type="ORF">EI163_05360</name>
</gene>